<dbReference type="SUPFAM" id="SSF49373">
    <property type="entry name" value="Invasin/intimin cell-adhesion fragments"/>
    <property type="match status" value="1"/>
</dbReference>
<keyword evidence="4" id="KW-0732">Signal</keyword>
<evidence type="ECO:0000313" key="7">
    <source>
        <dbReference type="Proteomes" id="UP000190395"/>
    </source>
</evidence>
<accession>A0A1T4N6D7</accession>
<dbReference type="GO" id="GO:0030599">
    <property type="term" value="F:pectinesterase activity"/>
    <property type="evidence" value="ECO:0007669"/>
    <property type="project" value="InterPro"/>
</dbReference>
<dbReference type="PANTHER" id="PTHR31321:SF57">
    <property type="entry name" value="PECTINESTERASE 53-RELATED"/>
    <property type="match status" value="1"/>
</dbReference>
<dbReference type="Gene3D" id="2.60.40.1080">
    <property type="match status" value="1"/>
</dbReference>
<dbReference type="Pfam" id="PF01095">
    <property type="entry name" value="Pectinesterase"/>
    <property type="match status" value="1"/>
</dbReference>
<keyword evidence="3" id="KW-0063">Aspartyl esterase</keyword>
<feature type="signal peptide" evidence="4">
    <location>
        <begin position="1"/>
        <end position="20"/>
    </location>
</feature>
<proteinExistence type="inferred from homology"/>
<gene>
    <name evidence="6" type="ORF">SAMN02745152_01116</name>
</gene>
<dbReference type="InterPro" id="IPR000070">
    <property type="entry name" value="Pectinesterase_cat"/>
</dbReference>
<dbReference type="SUPFAM" id="SSF51126">
    <property type="entry name" value="Pectin lyase-like"/>
    <property type="match status" value="1"/>
</dbReference>
<name>A0A1T4N6D7_9SPIR</name>
<feature type="chain" id="PRO_5012956173" evidence="4">
    <location>
        <begin position="21"/>
        <end position="768"/>
    </location>
</feature>
<dbReference type="Proteomes" id="UP000190395">
    <property type="component" value="Unassembled WGS sequence"/>
</dbReference>
<dbReference type="PANTHER" id="PTHR31321">
    <property type="entry name" value="ACYL-COA THIOESTER HYDROLASE YBHC-RELATED"/>
    <property type="match status" value="1"/>
</dbReference>
<dbReference type="SMART" id="SM00635">
    <property type="entry name" value="BID_2"/>
    <property type="match status" value="1"/>
</dbReference>
<dbReference type="InterPro" id="IPR012334">
    <property type="entry name" value="Pectin_lyas_fold"/>
</dbReference>
<dbReference type="GO" id="GO:0042545">
    <property type="term" value="P:cell wall modification"/>
    <property type="evidence" value="ECO:0007669"/>
    <property type="project" value="InterPro"/>
</dbReference>
<dbReference type="GO" id="GO:0009279">
    <property type="term" value="C:cell outer membrane"/>
    <property type="evidence" value="ECO:0007669"/>
    <property type="project" value="TreeGrafter"/>
</dbReference>
<dbReference type="OrthoDB" id="9804686at2"/>
<sequence>MLKKLTAVLLTAGAFFSANAAPKVTISGKGADASFDTIQAAIDSVKDDGEYTISLPKGTYKEVLYYNGPATIKLSGQTTEKYGKDVIISEANDGDICLNKRADSAQKKRCIIEFEGTGNLILENLTVQNTFERGSVKGSNTQAETLGYDGSGFVAAYNCSFLSHQDTLRTTGKTWFYNCYVEGDTDFIWMESTGKVALFEECEINAVYDEKHTTKIAYVGAPRMQIGPTAGKGLVIYNSKLITDPRQKTYLGRTPWRAGYYNQIAYINTKADGIEKEIWLEQPLTAPGVPQNIIGWKMDSKTAKSLKLNTKNRADIIPEADVKNEFNGRNAIVNRYFDILSNKYRKDSDTEWDLNSLAAKSGWKVSKDKSSALAKGEQDKKIVYAFDGTTDNSALKLNGFAKEEGKSHVEGNAGDSITIPLSAKAIVKVTGYNLGTGTIKAGKQGPVSYYFSNGTTDSTLSKSYVVYENNSELSITADTKTYITKIEILPDDSLTFRPVTAIKVNTYKNRKQLQGKKTMQMSAVLTPQNPTNDEYTWSVSNPDAAEIDPNGYLTAKSVKEDCVIKVIATSKDQNGVKGEAELKILKPEEGAFSAIWLNSEAASTTLEGKSDDTSVASVSKAIPSKGNWAYNSGKITSDIAKGALSFGGYSEPVKGRDKVYIDFPITANRKIEITNIEVSYGNHGTSNMACQIMWLKNGNKGNIADDTDRQVRNTKKSYRAYPTVIAEKGETVTIRVILYGLNGTGDIPIPTGKSPTIGTVIINGRAAK</sequence>
<evidence type="ECO:0000256" key="4">
    <source>
        <dbReference type="SAM" id="SignalP"/>
    </source>
</evidence>
<dbReference type="RefSeq" id="WP_078930868.1">
    <property type="nucleotide sequence ID" value="NZ_FUXC01000005.1"/>
</dbReference>
<dbReference type="InterPro" id="IPR008964">
    <property type="entry name" value="Invasin/intimin_cell_adhesion"/>
</dbReference>
<dbReference type="InterPro" id="IPR011050">
    <property type="entry name" value="Pectin_lyase_fold/virulence"/>
</dbReference>
<dbReference type="Pfam" id="PF02368">
    <property type="entry name" value="Big_2"/>
    <property type="match status" value="1"/>
</dbReference>
<evidence type="ECO:0000313" key="6">
    <source>
        <dbReference type="EMBL" id="SJZ74408.1"/>
    </source>
</evidence>
<dbReference type="STRING" id="225004.SAMN02745152_01116"/>
<dbReference type="EMBL" id="FUXC01000005">
    <property type="protein sequence ID" value="SJZ74408.1"/>
    <property type="molecule type" value="Genomic_DNA"/>
</dbReference>
<keyword evidence="7" id="KW-1185">Reference proteome</keyword>
<evidence type="ECO:0000256" key="2">
    <source>
        <dbReference type="ARBA" id="ARBA00022801"/>
    </source>
</evidence>
<organism evidence="6 7">
    <name type="scientific">Treponema berlinense</name>
    <dbReference type="NCBI Taxonomy" id="225004"/>
    <lineage>
        <taxon>Bacteria</taxon>
        <taxon>Pseudomonadati</taxon>
        <taxon>Spirochaetota</taxon>
        <taxon>Spirochaetia</taxon>
        <taxon>Spirochaetales</taxon>
        <taxon>Treponemataceae</taxon>
        <taxon>Treponema</taxon>
    </lineage>
</organism>
<dbReference type="AlphaFoldDB" id="A0A1T4N6D7"/>
<comment type="similarity">
    <text evidence="1">Belongs to the pectinesterase family.</text>
</comment>
<evidence type="ECO:0000256" key="3">
    <source>
        <dbReference type="ARBA" id="ARBA00023085"/>
    </source>
</evidence>
<dbReference type="InterPro" id="IPR003343">
    <property type="entry name" value="Big_2"/>
</dbReference>
<reference evidence="6 7" key="1">
    <citation type="submission" date="2017-02" db="EMBL/GenBank/DDBJ databases">
        <authorList>
            <person name="Peterson S.W."/>
        </authorList>
    </citation>
    <scope>NUCLEOTIDE SEQUENCE [LARGE SCALE GENOMIC DNA]</scope>
    <source>
        <strain evidence="6 7">ATCC BAA-909</strain>
    </source>
</reference>
<evidence type="ECO:0000259" key="5">
    <source>
        <dbReference type="SMART" id="SM00635"/>
    </source>
</evidence>
<evidence type="ECO:0000256" key="1">
    <source>
        <dbReference type="ARBA" id="ARBA00008891"/>
    </source>
</evidence>
<feature type="domain" description="BIG2" evidence="5">
    <location>
        <begin position="498"/>
        <end position="580"/>
    </location>
</feature>
<dbReference type="Gene3D" id="2.160.20.10">
    <property type="entry name" value="Single-stranded right-handed beta-helix, Pectin lyase-like"/>
    <property type="match status" value="1"/>
</dbReference>
<keyword evidence="2" id="KW-0378">Hydrolase</keyword>
<protein>
    <submittedName>
        <fullName evidence="6">Ig-like domain (Group 2)</fullName>
    </submittedName>
</protein>
<dbReference type="GeneID" id="303367363"/>